<dbReference type="SUPFAM" id="SSF54292">
    <property type="entry name" value="2Fe-2S ferredoxin-like"/>
    <property type="match status" value="1"/>
</dbReference>
<name>A0A1N7PWE8_9RHOB</name>
<protein>
    <submittedName>
        <fullName evidence="2">2Fe-2S iron-sulfur cluster binding domain-containing protein</fullName>
    </submittedName>
</protein>
<dbReference type="OrthoDB" id="573392at2"/>
<dbReference type="GO" id="GO:0051536">
    <property type="term" value="F:iron-sulfur cluster binding"/>
    <property type="evidence" value="ECO:0007669"/>
    <property type="project" value="InterPro"/>
</dbReference>
<keyword evidence="1" id="KW-0560">Oxidoreductase</keyword>
<dbReference type="Proteomes" id="UP000186141">
    <property type="component" value="Unassembled WGS sequence"/>
</dbReference>
<evidence type="ECO:0000313" key="3">
    <source>
        <dbReference type="Proteomes" id="UP000186141"/>
    </source>
</evidence>
<dbReference type="InterPro" id="IPR042204">
    <property type="entry name" value="2Fe-2S-bd_N"/>
</dbReference>
<dbReference type="EMBL" id="FTOT01000006">
    <property type="protein sequence ID" value="SIT14916.1"/>
    <property type="molecule type" value="Genomic_DNA"/>
</dbReference>
<dbReference type="RefSeq" id="WP_076532777.1">
    <property type="nucleotide sequence ID" value="NZ_BMEH01000006.1"/>
</dbReference>
<proteinExistence type="predicted"/>
<dbReference type="AlphaFoldDB" id="A0A1N7PWE8"/>
<accession>A0A1N7PWE8</accession>
<dbReference type="Gene3D" id="3.10.20.440">
    <property type="entry name" value="2Fe-2S iron-sulphur cluster binding domain, sarcosine oxidase, alpha subunit, N-terminal domain"/>
    <property type="match status" value="1"/>
</dbReference>
<dbReference type="Pfam" id="PF13510">
    <property type="entry name" value="Fer2_4"/>
    <property type="match status" value="1"/>
</dbReference>
<dbReference type="InterPro" id="IPR036010">
    <property type="entry name" value="2Fe-2S_ferredoxin-like_sf"/>
</dbReference>
<evidence type="ECO:0000256" key="1">
    <source>
        <dbReference type="ARBA" id="ARBA00023002"/>
    </source>
</evidence>
<gene>
    <name evidence="2" type="ORF">SAMN05421774_106201</name>
</gene>
<dbReference type="GO" id="GO:0016491">
    <property type="term" value="F:oxidoreductase activity"/>
    <property type="evidence" value="ECO:0007669"/>
    <property type="project" value="UniProtKB-KW"/>
</dbReference>
<reference evidence="2 3" key="1">
    <citation type="submission" date="2017-01" db="EMBL/GenBank/DDBJ databases">
        <authorList>
            <person name="Mah S.A."/>
            <person name="Swanson W.J."/>
            <person name="Moy G.W."/>
            <person name="Vacquier V.D."/>
        </authorList>
    </citation>
    <scope>NUCLEOTIDE SEQUENCE [LARGE SCALE GENOMIC DNA]</scope>
    <source>
        <strain evidence="2 3">DSM 26375</strain>
    </source>
</reference>
<dbReference type="STRING" id="1086013.SAMN05421774_106201"/>
<evidence type="ECO:0000313" key="2">
    <source>
        <dbReference type="EMBL" id="SIT14916.1"/>
    </source>
</evidence>
<keyword evidence="3" id="KW-1185">Reference proteome</keyword>
<sequence>MSTILWQGRPIPFHPGESLASALIRAGVLILGQAPTGQPRAVFCGIGQCQGCLVRVGGRLVEACLTPCRTGMDVFPEDGEHDV</sequence>
<organism evidence="2 3">
    <name type="scientific">Gemmobacter megaterium</name>
    <dbReference type="NCBI Taxonomy" id="1086013"/>
    <lineage>
        <taxon>Bacteria</taxon>
        <taxon>Pseudomonadati</taxon>
        <taxon>Pseudomonadota</taxon>
        <taxon>Alphaproteobacteria</taxon>
        <taxon>Rhodobacterales</taxon>
        <taxon>Paracoccaceae</taxon>
        <taxon>Gemmobacter</taxon>
    </lineage>
</organism>